<sequence>MSGLPPPDYTLNEEGERVVAASRRPDGTVRKERRVRSGYVPQDEQQVYVSRGAARRQNVPKCPGFEDTAEPPKPKTKSAAKNAKRKEKKLAEQAGGSDNGSAAGGSGAGAAAAAAVASLSLGGGGGGAAPAAPAAAATAPAAEEPPSIEKQIRALKKKMRQAEALADKQAGSAALTAEEEAKLARLPGWQEEVRQLEAQL</sequence>
<dbReference type="GO" id="GO:0005737">
    <property type="term" value="C:cytoplasm"/>
    <property type="evidence" value="ECO:0007669"/>
    <property type="project" value="TreeGrafter"/>
</dbReference>
<dbReference type="STRING" id="554055.A0A2P6V3G5"/>
<dbReference type="SUPFAM" id="SSF101931">
    <property type="entry name" value="Pym (Within the bgcn gene intron protein, WIBG), N-terminal domain"/>
    <property type="match status" value="1"/>
</dbReference>
<comment type="caution">
    <text evidence="3">The sequence shown here is derived from an EMBL/GenBank/DDBJ whole genome shotgun (WGS) entry which is preliminary data.</text>
</comment>
<dbReference type="GO" id="GO:0003723">
    <property type="term" value="F:RNA binding"/>
    <property type="evidence" value="ECO:0007669"/>
    <property type="project" value="TreeGrafter"/>
</dbReference>
<dbReference type="AlphaFoldDB" id="A0A2P6V3G5"/>
<evidence type="ECO:0000259" key="2">
    <source>
        <dbReference type="SMART" id="SM01273"/>
    </source>
</evidence>
<dbReference type="Pfam" id="PF09282">
    <property type="entry name" value="Mago-bind"/>
    <property type="match status" value="1"/>
</dbReference>
<feature type="compositionally biased region" description="Low complexity" evidence="1">
    <location>
        <begin position="129"/>
        <end position="142"/>
    </location>
</feature>
<dbReference type="GO" id="GO:0035145">
    <property type="term" value="C:exon-exon junction complex"/>
    <property type="evidence" value="ECO:0007669"/>
    <property type="project" value="TreeGrafter"/>
</dbReference>
<reference evidence="3 5" key="1">
    <citation type="journal article" date="2018" name="Plant J.">
        <title>Genome sequences of Chlorella sorokiniana UTEX 1602 and Micractinium conductrix SAG 241.80: implications to maltose excretion by a green alga.</title>
        <authorList>
            <person name="Arriola M.B."/>
            <person name="Velmurugan N."/>
            <person name="Zhang Y."/>
            <person name="Plunkett M.H."/>
            <person name="Hondzo H."/>
            <person name="Barney B.M."/>
        </authorList>
    </citation>
    <scope>NUCLEOTIDE SEQUENCE [LARGE SCALE GENOMIC DNA]</scope>
    <source>
        <strain evidence="3 5">SAG 241.80</strain>
    </source>
</reference>
<feature type="region of interest" description="Disordered" evidence="1">
    <location>
        <begin position="1"/>
        <end position="149"/>
    </location>
</feature>
<name>A0A2P6V3G5_9CHLO</name>
<dbReference type="InterPro" id="IPR015362">
    <property type="entry name" value="WIBG_mago-bd"/>
</dbReference>
<dbReference type="GO" id="GO:1903259">
    <property type="term" value="P:exon-exon junction complex disassembly"/>
    <property type="evidence" value="ECO:0007669"/>
    <property type="project" value="InterPro"/>
</dbReference>
<accession>A0A2P6V3G5</accession>
<dbReference type="PANTHER" id="PTHR22959:SF0">
    <property type="entry name" value="PARTNER OF Y14 AND MAGO"/>
    <property type="match status" value="1"/>
</dbReference>
<protein>
    <submittedName>
        <fullName evidence="3">Partner of Y14 and mago isoform A</fullName>
    </submittedName>
    <submittedName>
        <fullName evidence="4">Partner of Y14 and mago isoform B</fullName>
    </submittedName>
</protein>
<evidence type="ECO:0000313" key="3">
    <source>
        <dbReference type="EMBL" id="PSC68618.1"/>
    </source>
</evidence>
<evidence type="ECO:0000256" key="1">
    <source>
        <dbReference type="SAM" id="MobiDB-lite"/>
    </source>
</evidence>
<organism evidence="3 5">
    <name type="scientific">Micractinium conductrix</name>
    <dbReference type="NCBI Taxonomy" id="554055"/>
    <lineage>
        <taxon>Eukaryota</taxon>
        <taxon>Viridiplantae</taxon>
        <taxon>Chlorophyta</taxon>
        <taxon>core chlorophytes</taxon>
        <taxon>Trebouxiophyceae</taxon>
        <taxon>Chlorellales</taxon>
        <taxon>Chlorellaceae</taxon>
        <taxon>Chlorella clade</taxon>
        <taxon>Micractinium</taxon>
    </lineage>
</organism>
<dbReference type="InterPro" id="IPR036348">
    <property type="entry name" value="WIBG_N_sf"/>
</dbReference>
<dbReference type="PANTHER" id="PTHR22959">
    <property type="entry name" value="PYM PROTEIN"/>
    <property type="match status" value="1"/>
</dbReference>
<dbReference type="InterPro" id="IPR039333">
    <property type="entry name" value="PYM1"/>
</dbReference>
<dbReference type="SMART" id="SM01273">
    <property type="entry name" value="Mago-bind"/>
    <property type="match status" value="1"/>
</dbReference>
<dbReference type="EMBL" id="LHPF02000035">
    <property type="protein sequence ID" value="PSC68619.1"/>
    <property type="molecule type" value="Genomic_DNA"/>
</dbReference>
<dbReference type="Proteomes" id="UP000239649">
    <property type="component" value="Unassembled WGS sequence"/>
</dbReference>
<reference evidence="3" key="2">
    <citation type="submission" date="2018-02" db="EMBL/GenBank/DDBJ databases">
        <authorList>
            <person name="Cohen D.B."/>
            <person name="Kent A.D."/>
        </authorList>
    </citation>
    <scope>NUCLEOTIDE SEQUENCE</scope>
    <source>
        <strain evidence="3">SAG 241.80</strain>
    </source>
</reference>
<evidence type="ECO:0000313" key="5">
    <source>
        <dbReference type="Proteomes" id="UP000239649"/>
    </source>
</evidence>
<proteinExistence type="predicted"/>
<dbReference type="EMBL" id="LHPF02000035">
    <property type="protein sequence ID" value="PSC68618.1"/>
    <property type="molecule type" value="Genomic_DNA"/>
</dbReference>
<dbReference type="OrthoDB" id="21625at2759"/>
<feature type="domain" description="WIBG Mago-binding" evidence="2">
    <location>
        <begin position="15"/>
        <end position="41"/>
    </location>
</feature>
<feature type="compositionally biased region" description="Low complexity" evidence="1">
    <location>
        <begin position="109"/>
        <end position="120"/>
    </location>
</feature>
<feature type="compositionally biased region" description="Basic residues" evidence="1">
    <location>
        <begin position="74"/>
        <end position="88"/>
    </location>
</feature>
<gene>
    <name evidence="3" type="ORF">C2E20_7786</name>
</gene>
<evidence type="ECO:0000313" key="4">
    <source>
        <dbReference type="EMBL" id="PSC68619.1"/>
    </source>
</evidence>
<keyword evidence="5" id="KW-1185">Reference proteome</keyword>